<sequence length="452" mass="51163">MLFRLSPSGTSGRDCLFCSRLSSVSDTTFRIDMFVYHGIHTWTLKLSELASLGSGEQWRTPPFYPLDPDRMALCFDNSGNFRLELLHRADLSSRELQSYDYNLKHLKLRNATCEIWSADRTQCYHSHFFVLNVRLDLRLDWNVPRLSQWAKSGKNDESFCVVIFRVNSQGDEADSAYRKAIEAQLAKKGADEADSAYRKGIEAQLAKEFKGATLERIALQECQEEHQSTLKRLFSKIQQSDQVTHSTAHPFNVRFAFGSAGDLWESSEFLASQSAYFADLFAAGFSESVMKPVDPEQCSVPTRTIHVTKGRLEEYHAVFVWLRTGLILFDDSIGDSEPSDVEATAPSSNALQASSVYSLSHYLQLPELSALALNFYLEHLTPAQAALELLREWCYPHEEVRQKLIEYVVCNWSEVKTSSVITDLCKTIGKDSDLPFEAQNVLLELMAKVAVM</sequence>
<evidence type="ECO:0000313" key="2">
    <source>
        <dbReference type="Proteomes" id="UP000249464"/>
    </source>
</evidence>
<protein>
    <submittedName>
        <fullName evidence="1">BQ5605_C001g00744 protein</fullName>
    </submittedName>
</protein>
<dbReference type="EMBL" id="FQNC01000043">
    <property type="protein sequence ID" value="SGY49158.1"/>
    <property type="molecule type" value="Genomic_DNA"/>
</dbReference>
<dbReference type="Gene3D" id="3.30.710.10">
    <property type="entry name" value="Potassium Channel Kv1.1, Chain A"/>
    <property type="match status" value="1"/>
</dbReference>
<accession>A0A2X0MYQ3</accession>
<evidence type="ECO:0000313" key="1">
    <source>
        <dbReference type="EMBL" id="SGY49158.1"/>
    </source>
</evidence>
<dbReference type="AlphaFoldDB" id="A0A2X0MYQ3"/>
<keyword evidence="2" id="KW-1185">Reference proteome</keyword>
<dbReference type="Proteomes" id="UP000249464">
    <property type="component" value="Unassembled WGS sequence"/>
</dbReference>
<organism evidence="1 2">
    <name type="scientific">Microbotryum silenes-dioicae</name>
    <dbReference type="NCBI Taxonomy" id="796604"/>
    <lineage>
        <taxon>Eukaryota</taxon>
        <taxon>Fungi</taxon>
        <taxon>Dikarya</taxon>
        <taxon>Basidiomycota</taxon>
        <taxon>Pucciniomycotina</taxon>
        <taxon>Microbotryomycetes</taxon>
        <taxon>Microbotryales</taxon>
        <taxon>Microbotryaceae</taxon>
        <taxon>Microbotryum</taxon>
    </lineage>
</organism>
<proteinExistence type="predicted"/>
<dbReference type="InterPro" id="IPR011333">
    <property type="entry name" value="SKP1/BTB/POZ_sf"/>
</dbReference>
<reference evidence="1 2" key="1">
    <citation type="submission" date="2016-11" db="EMBL/GenBank/DDBJ databases">
        <authorList>
            <person name="Jaros S."/>
            <person name="Januszkiewicz K."/>
            <person name="Wedrychowicz H."/>
        </authorList>
    </citation>
    <scope>NUCLEOTIDE SEQUENCE [LARGE SCALE GENOMIC DNA]</scope>
</reference>
<name>A0A2X0MYQ3_9BASI</name>
<gene>
    <name evidence="1" type="primary">BQ5605_C001g00744</name>
    <name evidence="1" type="ORF">BQ5605_C001G00744</name>
</gene>